<evidence type="ECO:0000256" key="1">
    <source>
        <dbReference type="SAM" id="MobiDB-lite"/>
    </source>
</evidence>
<keyword evidence="2" id="KW-1133">Transmembrane helix</keyword>
<sequence>MRPRPQRRRSYEVGRWDKALTDWDGRTEPSSWDSNTESWTVGSYDSVIKVKTDIELTTEQPKDRCRELLESTMHYMCNDEQLIISVSKEIMKVCNLQSVEDITFQESQCSAKILENYIVLATSKTDCQTAVSGNHIINSLQVKRNGSTFFDKIVFCNIPKIKVEVFQSADFIQPTNIFDADQTTYVRVNTELKNRSISNCDLLAGDKTLMLNKSRPQVTSKSFSWIFNTQGLSLPATTSAKLSCAFCYGYDIPLDCCVYESLNVTIVSKSNHHKGGLGMESVLGITFGAFLIGALLTAALWFIYTRTRSSFKMQPVPTLPGGSDSSSTNHSIDSTQSTPCSTSSRA</sequence>
<keyword evidence="4" id="KW-1185">Reference proteome</keyword>
<protein>
    <submittedName>
        <fullName evidence="3">Uncharacterized protein</fullName>
    </submittedName>
</protein>
<keyword evidence="2" id="KW-0812">Transmembrane</keyword>
<keyword evidence="2" id="KW-0472">Membrane</keyword>
<feature type="transmembrane region" description="Helical" evidence="2">
    <location>
        <begin position="282"/>
        <end position="304"/>
    </location>
</feature>
<evidence type="ECO:0000313" key="3">
    <source>
        <dbReference type="EMBL" id="CAJ0964785.1"/>
    </source>
</evidence>
<name>A0ABN9MGF1_9NEOB</name>
<evidence type="ECO:0000313" key="4">
    <source>
        <dbReference type="Proteomes" id="UP001176940"/>
    </source>
</evidence>
<gene>
    <name evidence="3" type="ORF">RIMI_LOCUS19613198</name>
</gene>
<organism evidence="3 4">
    <name type="scientific">Ranitomeya imitator</name>
    <name type="common">mimic poison frog</name>
    <dbReference type="NCBI Taxonomy" id="111125"/>
    <lineage>
        <taxon>Eukaryota</taxon>
        <taxon>Metazoa</taxon>
        <taxon>Chordata</taxon>
        <taxon>Craniata</taxon>
        <taxon>Vertebrata</taxon>
        <taxon>Euteleostomi</taxon>
        <taxon>Amphibia</taxon>
        <taxon>Batrachia</taxon>
        <taxon>Anura</taxon>
        <taxon>Neobatrachia</taxon>
        <taxon>Hyloidea</taxon>
        <taxon>Dendrobatidae</taxon>
        <taxon>Dendrobatinae</taxon>
        <taxon>Ranitomeya</taxon>
    </lineage>
</organism>
<feature type="region of interest" description="Disordered" evidence="1">
    <location>
        <begin position="315"/>
        <end position="346"/>
    </location>
</feature>
<comment type="caution">
    <text evidence="3">The sequence shown here is derived from an EMBL/GenBank/DDBJ whole genome shotgun (WGS) entry which is preliminary data.</text>
</comment>
<dbReference type="Proteomes" id="UP001176940">
    <property type="component" value="Unassembled WGS sequence"/>
</dbReference>
<feature type="compositionally biased region" description="Low complexity" evidence="1">
    <location>
        <begin position="323"/>
        <end position="337"/>
    </location>
</feature>
<dbReference type="EMBL" id="CAUEEQ010063164">
    <property type="protein sequence ID" value="CAJ0964785.1"/>
    <property type="molecule type" value="Genomic_DNA"/>
</dbReference>
<evidence type="ECO:0000256" key="2">
    <source>
        <dbReference type="SAM" id="Phobius"/>
    </source>
</evidence>
<accession>A0ABN9MGF1</accession>
<proteinExistence type="predicted"/>
<reference evidence="3" key="1">
    <citation type="submission" date="2023-07" db="EMBL/GenBank/DDBJ databases">
        <authorList>
            <person name="Stuckert A."/>
        </authorList>
    </citation>
    <scope>NUCLEOTIDE SEQUENCE</scope>
</reference>